<gene>
    <name evidence="1" type="ORF">CVT63_07525</name>
</gene>
<sequence>MASPHTTFYLPDGETSNGRETWTLVQNPNNVKVTVEITCMTPTGEGNVTFHDEVPANSRKTYNMSERIPSGRAAIKVTSETYGKKIMVERAIYWNNRGAGMDTIGGFSE</sequence>
<dbReference type="Gene3D" id="2.60.290.11">
    <property type="entry name" value="TM1070-like"/>
    <property type="match status" value="1"/>
</dbReference>
<protein>
    <submittedName>
        <fullName evidence="1">Uncharacterized protein</fullName>
    </submittedName>
</protein>
<dbReference type="Proteomes" id="UP000233654">
    <property type="component" value="Unassembled WGS sequence"/>
</dbReference>
<evidence type="ECO:0000313" key="1">
    <source>
        <dbReference type="EMBL" id="PKQ27530.1"/>
    </source>
</evidence>
<dbReference type="AlphaFoldDB" id="A0A2N3G470"/>
<proteinExistence type="predicted"/>
<dbReference type="InterPro" id="IPR036698">
    <property type="entry name" value="TM1070-like_sf"/>
</dbReference>
<organism evidence="1 2">
    <name type="scientific">Candidatus Anoxymicrobium japonicum</name>
    <dbReference type="NCBI Taxonomy" id="2013648"/>
    <lineage>
        <taxon>Bacteria</taxon>
        <taxon>Bacillati</taxon>
        <taxon>Actinomycetota</taxon>
        <taxon>Candidatus Geothermincolia</taxon>
        <taxon>Candidatus Geothermincolales</taxon>
        <taxon>Candidatus Anoxymicrobiaceae</taxon>
        <taxon>Candidatus Anoxymicrobium</taxon>
    </lineage>
</organism>
<reference evidence="1 2" key="1">
    <citation type="journal article" date="2017" name="ISME J.">
        <title>Potential for microbial H2 and metal transformations associated with novel bacteria and archaea in deep terrestrial subsurface sediments.</title>
        <authorList>
            <person name="Hernsdorf A.W."/>
            <person name="Amano Y."/>
            <person name="Miyakawa K."/>
            <person name="Ise K."/>
            <person name="Suzuki Y."/>
            <person name="Anantharaman K."/>
            <person name="Probst A."/>
            <person name="Burstein D."/>
            <person name="Thomas B.C."/>
            <person name="Banfield J.F."/>
        </authorList>
    </citation>
    <scope>NUCLEOTIDE SEQUENCE [LARGE SCALE GENOMIC DNA]</scope>
    <source>
        <strain evidence="1">HGW-Actinobacteria-3</strain>
    </source>
</reference>
<accession>A0A2N3G470</accession>
<evidence type="ECO:0000313" key="2">
    <source>
        <dbReference type="Proteomes" id="UP000233654"/>
    </source>
</evidence>
<dbReference type="EMBL" id="PHEX01000083">
    <property type="protein sequence ID" value="PKQ27530.1"/>
    <property type="molecule type" value="Genomic_DNA"/>
</dbReference>
<name>A0A2N3G470_9ACTN</name>
<comment type="caution">
    <text evidence="1">The sequence shown here is derived from an EMBL/GenBank/DDBJ whole genome shotgun (WGS) entry which is preliminary data.</text>
</comment>